<protein>
    <recommendedName>
        <fullName evidence="3">O-succinylbenzoate synthase</fullName>
    </recommendedName>
</protein>
<gene>
    <name evidence="1" type="ORF">JD292_09035</name>
</gene>
<accession>A0A934QF05</accession>
<dbReference type="Gene3D" id="3.20.20.120">
    <property type="entry name" value="Enolase-like C-terminal domain"/>
    <property type="match status" value="1"/>
</dbReference>
<dbReference type="InterPro" id="IPR036849">
    <property type="entry name" value="Enolase-like_C_sf"/>
</dbReference>
<dbReference type="Proteomes" id="UP000618733">
    <property type="component" value="Unassembled WGS sequence"/>
</dbReference>
<dbReference type="RefSeq" id="WP_200132414.1">
    <property type="nucleotide sequence ID" value="NZ_JAEHOI010000007.1"/>
</dbReference>
<name>A0A934QF05_9MICO</name>
<dbReference type="AlphaFoldDB" id="A0A934QF05"/>
<evidence type="ECO:0000313" key="1">
    <source>
        <dbReference type="EMBL" id="MBK0422217.1"/>
    </source>
</evidence>
<sequence length="80" mass="8434">MGLHLAAALPDGALAGACGLGTVALLDGDVVDEPLLPVDGAIAVTRPRLDEDALARFAAAPDRDAWWRDRIRRCYAHLSA</sequence>
<reference evidence="1" key="1">
    <citation type="submission" date="2020-12" db="EMBL/GenBank/DDBJ databases">
        <title>Leucobacter sp. CAS2, isolated from Chromium sludge.</title>
        <authorList>
            <person name="Xu Z."/>
        </authorList>
    </citation>
    <scope>NUCLEOTIDE SEQUENCE</scope>
    <source>
        <strain evidence="1">CSA2</strain>
    </source>
</reference>
<comment type="caution">
    <text evidence="1">The sequence shown here is derived from an EMBL/GenBank/DDBJ whole genome shotgun (WGS) entry which is preliminary data.</text>
</comment>
<dbReference type="EMBL" id="JAEHOI010000007">
    <property type="protein sequence ID" value="MBK0422217.1"/>
    <property type="molecule type" value="Genomic_DNA"/>
</dbReference>
<organism evidence="1 2">
    <name type="scientific">Leucobacter edaphi</name>
    <dbReference type="NCBI Taxonomy" id="2796472"/>
    <lineage>
        <taxon>Bacteria</taxon>
        <taxon>Bacillati</taxon>
        <taxon>Actinomycetota</taxon>
        <taxon>Actinomycetes</taxon>
        <taxon>Micrococcales</taxon>
        <taxon>Microbacteriaceae</taxon>
        <taxon>Leucobacter</taxon>
    </lineage>
</organism>
<evidence type="ECO:0008006" key="3">
    <source>
        <dbReference type="Google" id="ProtNLM"/>
    </source>
</evidence>
<keyword evidence="2" id="KW-1185">Reference proteome</keyword>
<evidence type="ECO:0000313" key="2">
    <source>
        <dbReference type="Proteomes" id="UP000618733"/>
    </source>
</evidence>
<proteinExistence type="predicted"/>